<evidence type="ECO:0000256" key="5">
    <source>
        <dbReference type="ARBA" id="ARBA00022777"/>
    </source>
</evidence>
<feature type="modified residue" description="4-aspartylphosphate" evidence="7">
    <location>
        <position position="1482"/>
    </location>
</feature>
<dbReference type="InterPro" id="IPR022641">
    <property type="entry name" value="CheR_N"/>
</dbReference>
<dbReference type="InterPro" id="IPR058245">
    <property type="entry name" value="NreC/VraR/RcsB-like_REC"/>
</dbReference>
<comment type="catalytic activity">
    <reaction evidence="1">
        <text>ATP + protein L-histidine = ADP + protein N-phospho-L-histidine.</text>
        <dbReference type="EC" id="2.7.13.3"/>
    </reaction>
</comment>
<dbReference type="Pfam" id="PF00512">
    <property type="entry name" value="HisKA"/>
    <property type="match status" value="1"/>
</dbReference>
<dbReference type="GO" id="GO:0008984">
    <property type="term" value="F:protein-glutamate methylesterase activity"/>
    <property type="evidence" value="ECO:0007669"/>
    <property type="project" value="InterPro"/>
</dbReference>
<feature type="active site" evidence="6">
    <location>
        <position position="157"/>
    </location>
</feature>
<evidence type="ECO:0000259" key="13">
    <source>
        <dbReference type="PROSITE" id="PS50123"/>
    </source>
</evidence>
<evidence type="ECO:0000256" key="1">
    <source>
        <dbReference type="ARBA" id="ARBA00000085"/>
    </source>
</evidence>
<dbReference type="InterPro" id="IPR000780">
    <property type="entry name" value="CheR_MeTrfase"/>
</dbReference>
<dbReference type="Gene3D" id="3.40.50.180">
    <property type="entry name" value="Methylesterase CheB, C-terminal domain"/>
    <property type="match status" value="1"/>
</dbReference>
<accession>A0A2B8BN19</accession>
<dbReference type="SUPFAM" id="SSF55785">
    <property type="entry name" value="PYP-like sensor domain (PAS domain)"/>
    <property type="match status" value="2"/>
</dbReference>
<keyword evidence="8" id="KW-0175">Coiled coil</keyword>
<dbReference type="Gene3D" id="3.40.50.150">
    <property type="entry name" value="Vaccinia Virus protein VP39"/>
    <property type="match status" value="1"/>
</dbReference>
<dbReference type="Gene3D" id="3.30.450.20">
    <property type="entry name" value="PAS domain"/>
    <property type="match status" value="2"/>
</dbReference>
<evidence type="ECO:0000313" key="15">
    <source>
        <dbReference type="Proteomes" id="UP000225379"/>
    </source>
</evidence>
<feature type="domain" description="CheR-type methyltransferase" evidence="13">
    <location>
        <begin position="220"/>
        <end position="479"/>
    </location>
</feature>
<dbReference type="InterPro" id="IPR050903">
    <property type="entry name" value="Bact_Chemotaxis_MeTrfase"/>
</dbReference>
<evidence type="ECO:0000256" key="3">
    <source>
        <dbReference type="ARBA" id="ARBA00022500"/>
    </source>
</evidence>
<dbReference type="SMART" id="SM00387">
    <property type="entry name" value="HATPase_c"/>
    <property type="match status" value="1"/>
</dbReference>
<dbReference type="GO" id="GO:0005737">
    <property type="term" value="C:cytoplasm"/>
    <property type="evidence" value="ECO:0007669"/>
    <property type="project" value="InterPro"/>
</dbReference>
<dbReference type="InterPro" id="IPR029016">
    <property type="entry name" value="GAF-like_dom_sf"/>
</dbReference>
<proteinExistence type="predicted"/>
<keyword evidence="6" id="KW-0378">Hydrolase</keyword>
<name>A0A2B8BN19_9PROT</name>
<dbReference type="SUPFAM" id="SSF47384">
    <property type="entry name" value="Homodimeric domain of signal transducing histidine kinase"/>
    <property type="match status" value="1"/>
</dbReference>
<dbReference type="Pfam" id="PF03705">
    <property type="entry name" value="CheR_N"/>
    <property type="match status" value="1"/>
</dbReference>
<evidence type="ECO:0000256" key="7">
    <source>
        <dbReference type="PROSITE-ProRule" id="PRU00169"/>
    </source>
</evidence>
<dbReference type="Pfam" id="PF00072">
    <property type="entry name" value="Response_reg"/>
    <property type="match status" value="1"/>
</dbReference>
<dbReference type="SUPFAM" id="SSF47757">
    <property type="entry name" value="Chemotaxis receptor methyltransferase CheR, N-terminal domain"/>
    <property type="match status" value="1"/>
</dbReference>
<dbReference type="PROSITE" id="PS50109">
    <property type="entry name" value="HIS_KIN"/>
    <property type="match status" value="1"/>
</dbReference>
<dbReference type="Pfam" id="PF01339">
    <property type="entry name" value="CheB_methylest"/>
    <property type="match status" value="1"/>
</dbReference>
<dbReference type="InterPro" id="IPR035909">
    <property type="entry name" value="CheB_C"/>
</dbReference>
<dbReference type="InterPro" id="IPR003661">
    <property type="entry name" value="HisK_dim/P_dom"/>
</dbReference>
<evidence type="ECO:0000256" key="6">
    <source>
        <dbReference type="PROSITE-ProRule" id="PRU00050"/>
    </source>
</evidence>
<dbReference type="Gene3D" id="3.40.50.2300">
    <property type="match status" value="1"/>
</dbReference>
<dbReference type="Gene3D" id="1.20.58.60">
    <property type="match status" value="1"/>
</dbReference>
<feature type="domain" description="Histidine kinase" evidence="10">
    <location>
        <begin position="1199"/>
        <end position="1412"/>
    </location>
</feature>
<dbReference type="CDD" id="cd16434">
    <property type="entry name" value="CheB-CheR_fusion"/>
    <property type="match status" value="1"/>
</dbReference>
<keyword evidence="4" id="KW-0808">Transferase</keyword>
<keyword evidence="3 6" id="KW-0145">Chemotaxis</keyword>
<dbReference type="Gene3D" id="3.30.450.40">
    <property type="match status" value="1"/>
</dbReference>
<organism evidence="14 15">
    <name type="scientific">Azospirillum palustre</name>
    <dbReference type="NCBI Taxonomy" id="2044885"/>
    <lineage>
        <taxon>Bacteria</taxon>
        <taxon>Pseudomonadati</taxon>
        <taxon>Pseudomonadota</taxon>
        <taxon>Alphaproteobacteria</taxon>
        <taxon>Rhodospirillales</taxon>
        <taxon>Azospirillaceae</taxon>
        <taxon>Azospirillum</taxon>
    </lineage>
</organism>
<feature type="active site" evidence="6">
    <location>
        <position position="65"/>
    </location>
</feature>
<dbReference type="CDD" id="cd00082">
    <property type="entry name" value="HisKA"/>
    <property type="match status" value="1"/>
</dbReference>
<dbReference type="SUPFAM" id="SSF52172">
    <property type="entry name" value="CheY-like"/>
    <property type="match status" value="1"/>
</dbReference>
<dbReference type="InterPro" id="IPR011006">
    <property type="entry name" value="CheY-like_superfamily"/>
</dbReference>
<feature type="compositionally biased region" description="Basic and acidic residues" evidence="9">
    <location>
        <begin position="1"/>
        <end position="12"/>
    </location>
</feature>
<dbReference type="InterPro" id="IPR003594">
    <property type="entry name" value="HATPase_dom"/>
</dbReference>
<evidence type="ECO:0000313" key="14">
    <source>
        <dbReference type="EMBL" id="PGH59150.1"/>
    </source>
</evidence>
<dbReference type="InterPro" id="IPR005467">
    <property type="entry name" value="His_kinase_dom"/>
</dbReference>
<dbReference type="FunFam" id="3.30.565.10:FF:000049">
    <property type="entry name" value="Two-component sensor histidine kinase"/>
    <property type="match status" value="1"/>
</dbReference>
<keyword evidence="15" id="KW-1185">Reference proteome</keyword>
<evidence type="ECO:0000259" key="10">
    <source>
        <dbReference type="PROSITE" id="PS50109"/>
    </source>
</evidence>
<feature type="domain" description="CheB-type methylesterase" evidence="12">
    <location>
        <begin position="29"/>
        <end position="215"/>
    </location>
</feature>
<dbReference type="InterPro" id="IPR029063">
    <property type="entry name" value="SAM-dependent_MTases_sf"/>
</dbReference>
<dbReference type="GO" id="GO:0008757">
    <property type="term" value="F:S-adenosylmethionine-dependent methyltransferase activity"/>
    <property type="evidence" value="ECO:0007669"/>
    <property type="project" value="InterPro"/>
</dbReference>
<dbReference type="CDD" id="cd17535">
    <property type="entry name" value="REC_NarL-like"/>
    <property type="match status" value="1"/>
</dbReference>
<feature type="region of interest" description="Disordered" evidence="9">
    <location>
        <begin position="1"/>
        <end position="25"/>
    </location>
</feature>
<dbReference type="Gene3D" id="3.30.565.10">
    <property type="entry name" value="Histidine kinase-like ATPase, C-terminal domain"/>
    <property type="match status" value="1"/>
</dbReference>
<feature type="coiled-coil region" evidence="8">
    <location>
        <begin position="659"/>
        <end position="742"/>
    </location>
</feature>
<dbReference type="SMART" id="SM00091">
    <property type="entry name" value="PAS"/>
    <property type="match status" value="2"/>
</dbReference>
<dbReference type="Pfam" id="PF13596">
    <property type="entry name" value="PAS_10"/>
    <property type="match status" value="1"/>
</dbReference>
<dbReference type="Pfam" id="PF02518">
    <property type="entry name" value="HATPase_c"/>
    <property type="match status" value="1"/>
</dbReference>
<dbReference type="GO" id="GO:0000156">
    <property type="term" value="F:phosphorelay response regulator activity"/>
    <property type="evidence" value="ECO:0007669"/>
    <property type="project" value="InterPro"/>
</dbReference>
<dbReference type="SUPFAM" id="SSF52738">
    <property type="entry name" value="Methylesterase CheB, C-terminal domain"/>
    <property type="match status" value="1"/>
</dbReference>
<keyword evidence="5" id="KW-0418">Kinase</keyword>
<dbReference type="SUPFAM" id="SSF55781">
    <property type="entry name" value="GAF domain-like"/>
    <property type="match status" value="1"/>
</dbReference>
<dbReference type="SMART" id="SM00065">
    <property type="entry name" value="GAF"/>
    <property type="match status" value="1"/>
</dbReference>
<dbReference type="InterPro" id="IPR000673">
    <property type="entry name" value="Sig_transdc_resp-reg_Me-estase"/>
</dbReference>
<dbReference type="SMART" id="SM00388">
    <property type="entry name" value="HisKA"/>
    <property type="match status" value="1"/>
</dbReference>
<dbReference type="PROSITE" id="PS50122">
    <property type="entry name" value="CHEB"/>
    <property type="match status" value="1"/>
</dbReference>
<reference evidence="15" key="1">
    <citation type="submission" date="2017-10" db="EMBL/GenBank/DDBJ databases">
        <authorList>
            <person name="Kravchenko I.K."/>
            <person name="Grouzdev D.S."/>
        </authorList>
    </citation>
    <scope>NUCLEOTIDE SEQUENCE [LARGE SCALE GENOMIC DNA]</scope>
    <source>
        <strain evidence="15">B2</strain>
    </source>
</reference>
<comment type="caution">
    <text evidence="14">The sequence shown here is derived from an EMBL/GenBank/DDBJ whole genome shotgun (WGS) entry which is preliminary data.</text>
</comment>
<dbReference type="PANTHER" id="PTHR24422:SF27">
    <property type="entry name" value="PROTEIN-GLUTAMATE O-METHYLTRANSFERASE"/>
    <property type="match status" value="1"/>
</dbReference>
<dbReference type="SUPFAM" id="SSF53335">
    <property type="entry name" value="S-adenosyl-L-methionine-dependent methyltransferases"/>
    <property type="match status" value="1"/>
</dbReference>
<sequence>MSSDESRDRHCQDTPSMAPAEGRDTRSGPLAIVGIGASAGGLKAITALLSAVPAASRLAFVVIQHRIPNNERLLSDLLAKVTPLSVHTAHDGIPLEADHVYIAPAGWLPTMEAGQLRIRESQLSTDATLPIDIFFRTLATDQQEKAICVVLSGTGADGTNGLRSIKECGGLVVVQDPTTADFDGMPGSAIATGMADYILAPERMPGVIVDFVHQPYLGPVAAEQPDVPNAALSAILDLLNAQTKRDHRAYKPRSLARRIERRMGIHHIADMPEYRSFLGTHPAEIELLSRDILISVTRFFRDDPAFEVLAGDFIAPLVRNRPAGKPIRVWVPACATGEEAYSIAILLMEACAQSGSSPDFRVFATDVDSRALTIARTGLYPETIAVDVSVERLDRYFTKAEGGYKVAKPLRDAVSFAQHDLLSDPPFSKLDLISCRNMLIYIEPDVQKSIFALFNFALVENGGLLLGTAESIDARSDLFAPLSKKWRLYRKIGTTRGSAVTVPPTSGRSAITVPAPPTSLRGTSPADIIRQALLLEYAPAAVLIDGLHRVQYLFGPTGEFLDLPTGEPPWDLTAMTRGELRLQLRRAVAQAIASHGRIQISGIRHNRQGVVVSVTILVIPVRFPRAGNDLLLVTFTAGDTAPSMPAGEAAPPPADMDGVEQLESELRMTREELNDTIEELSATSAALRAANEEILSIGEEYQSTTEELETSKEELQSLNEELSTLNAQLHEKVDELEATTNDLGNLLSSTDIATIFLSSDLRIKRFTPTATRLFALLPQDTGRPITDIARHFSDPYLLADIRSVLSSVTPSEREVSMDGDTTYLRRIQPYRTQHARVEGVVITFSDVTPLKRTSLAMALRARQYKLIADLGRKDPIGVEGPDTLVEAAHLIAEGLDVDGVAILGPGEDPSGRRTGDAEDLILLGSVGFSLPQDSEVRIPSDMATLIGRVFRSRQPLIVEDFATDRRVRSPVALPGCRTASGLAVPFGSEARGPSVLAVLSHTAGRFSDADLEFVQAIASVLGLVIERAGVLRAARAERDFAQAIVDTVREPLLVLDETLRVVGASAAFHQSFATTPDGVLGIDLAEMAGGLLADPALHQALERIIPDGTVIEALELTVGREPGGQKSGSQGSGGQDTDDRYFARRRTLLLNARRLNKAGGLILLALEDVTEQVRVREALAAAKAAAEQASASKTRFLAAASHDLRQPVQALIMFHHLVAMQPQGEAAGKLLVSMGNALGAMTAMLDDILDVSRLDAGVIDVTLRSFPIQAMIAALHAELSPLAEAAELTLHGVRTGLTVRSDPKLLERILRNFIANAIKYTDQGHILVGCRRAGPNLRIQVWDTGRGIPPNQLASIFEEFHQVDNPERDRRQGLGLGLAIVERLATLLQHPIQVQSTPGRGSMFEILVPLASPEDPVPKEEETAIPDGGNGERVVVIDDDPAVLDGVAAFLHELNYDVVAASDGDMAVERLESRAPDLVIADFRLRGTETGSEAIRRLERHFATRLPGILLTGDTSPARIREASASGFLLLHKPLSPEPLLTAIRRSLTTQPLKPGSA</sequence>
<dbReference type="SMART" id="SM00448">
    <property type="entry name" value="REC"/>
    <property type="match status" value="1"/>
</dbReference>
<dbReference type="GO" id="GO:0006935">
    <property type="term" value="P:chemotaxis"/>
    <property type="evidence" value="ECO:0007669"/>
    <property type="project" value="UniProtKB-UniRule"/>
</dbReference>
<evidence type="ECO:0000256" key="2">
    <source>
        <dbReference type="ARBA" id="ARBA00012438"/>
    </source>
</evidence>
<keyword evidence="7" id="KW-0597">Phosphoprotein</keyword>
<dbReference type="EC" id="2.7.13.3" evidence="2"/>
<gene>
    <name evidence="14" type="ORF">CRT60_03675</name>
</gene>
<evidence type="ECO:0000256" key="8">
    <source>
        <dbReference type="SAM" id="Coils"/>
    </source>
</evidence>
<dbReference type="InterPro" id="IPR036890">
    <property type="entry name" value="HATPase_C_sf"/>
</dbReference>
<dbReference type="Gene3D" id="1.10.287.130">
    <property type="match status" value="1"/>
</dbReference>
<dbReference type="Pfam" id="PF13185">
    <property type="entry name" value="GAF_2"/>
    <property type="match status" value="1"/>
</dbReference>
<dbReference type="OrthoDB" id="5287260at2"/>
<evidence type="ECO:0000259" key="11">
    <source>
        <dbReference type="PROSITE" id="PS50110"/>
    </source>
</evidence>
<dbReference type="CDD" id="cd00130">
    <property type="entry name" value="PAS"/>
    <property type="match status" value="1"/>
</dbReference>
<dbReference type="EMBL" id="PDKW01000037">
    <property type="protein sequence ID" value="PGH59150.1"/>
    <property type="molecule type" value="Genomic_DNA"/>
</dbReference>
<dbReference type="InterPro" id="IPR035965">
    <property type="entry name" value="PAS-like_dom_sf"/>
</dbReference>
<dbReference type="SUPFAM" id="SSF55874">
    <property type="entry name" value="ATPase domain of HSP90 chaperone/DNA topoisomerase II/histidine kinase"/>
    <property type="match status" value="1"/>
</dbReference>
<evidence type="ECO:0000259" key="12">
    <source>
        <dbReference type="PROSITE" id="PS50122"/>
    </source>
</evidence>
<protein>
    <recommendedName>
        <fullName evidence="2">histidine kinase</fullName>
        <ecNumber evidence="2">2.7.13.3</ecNumber>
    </recommendedName>
</protein>
<dbReference type="PROSITE" id="PS50123">
    <property type="entry name" value="CHER"/>
    <property type="match status" value="1"/>
</dbReference>
<dbReference type="InterPro" id="IPR003018">
    <property type="entry name" value="GAF"/>
</dbReference>
<dbReference type="PANTHER" id="PTHR24422">
    <property type="entry name" value="CHEMOTAXIS PROTEIN METHYLTRANSFERASE"/>
    <property type="match status" value="1"/>
</dbReference>
<dbReference type="InterPro" id="IPR001789">
    <property type="entry name" value="Sig_transdc_resp-reg_receiver"/>
</dbReference>
<dbReference type="InterPro" id="IPR036097">
    <property type="entry name" value="HisK_dim/P_sf"/>
</dbReference>
<dbReference type="Pfam" id="PF01739">
    <property type="entry name" value="CheR"/>
    <property type="match status" value="1"/>
</dbReference>
<feature type="domain" description="Response regulatory" evidence="11">
    <location>
        <begin position="1433"/>
        <end position="1548"/>
    </location>
</feature>
<dbReference type="SMART" id="SM00138">
    <property type="entry name" value="MeTrc"/>
    <property type="match status" value="1"/>
</dbReference>
<dbReference type="InterPro" id="IPR000014">
    <property type="entry name" value="PAS"/>
</dbReference>
<evidence type="ECO:0000256" key="9">
    <source>
        <dbReference type="SAM" id="MobiDB-lite"/>
    </source>
</evidence>
<feature type="active site" evidence="6">
    <location>
        <position position="38"/>
    </location>
</feature>
<evidence type="ECO:0000256" key="4">
    <source>
        <dbReference type="ARBA" id="ARBA00022679"/>
    </source>
</evidence>
<dbReference type="InterPro" id="IPR022642">
    <property type="entry name" value="CheR_C"/>
</dbReference>
<dbReference type="PRINTS" id="PR00996">
    <property type="entry name" value="CHERMTFRASE"/>
</dbReference>
<dbReference type="GO" id="GO:0000155">
    <property type="term" value="F:phosphorelay sensor kinase activity"/>
    <property type="evidence" value="ECO:0007669"/>
    <property type="project" value="InterPro"/>
</dbReference>
<dbReference type="PROSITE" id="PS50110">
    <property type="entry name" value="RESPONSE_REGULATORY"/>
    <property type="match status" value="1"/>
</dbReference>
<dbReference type="Proteomes" id="UP000225379">
    <property type="component" value="Unassembled WGS sequence"/>
</dbReference>